<protein>
    <submittedName>
        <fullName evidence="1">Uncharacterized protein</fullName>
    </submittedName>
</protein>
<evidence type="ECO:0000313" key="2">
    <source>
        <dbReference type="Proteomes" id="UP000215155"/>
    </source>
</evidence>
<sequence length="98" mass="11560">MFFRFYIPNLFLSWRARWSGGYCAGGDAGRLLYFSDAFLMHYQIGGDVPCSKEDILVVGGVICRKYLRWIINLLSRNLDCVENKRVKCERKILFILRW</sequence>
<dbReference type="AlphaFoldDB" id="A0AA91TJ32"/>
<name>A0AA91TJ32_9BACT</name>
<evidence type="ECO:0000313" key="1">
    <source>
        <dbReference type="EMBL" id="OXL43639.1"/>
    </source>
</evidence>
<dbReference type="EMBL" id="NMPZ01000015">
    <property type="protein sequence ID" value="OXL43639.1"/>
    <property type="molecule type" value="Genomic_DNA"/>
</dbReference>
<accession>A0AA91TJ32</accession>
<comment type="caution">
    <text evidence="1">The sequence shown here is derived from an EMBL/GenBank/DDBJ whole genome shotgun (WGS) entry which is preliminary data.</text>
</comment>
<reference evidence="1 2" key="1">
    <citation type="submission" date="2017-07" db="EMBL/GenBank/DDBJ databases">
        <title>Draft genome sequence of Prevotella copri isolated from the gut of healthy adult Indian.</title>
        <authorList>
            <person name="Das B."/>
            <person name="Bag S."/>
            <person name="Ghosh T.S."/>
        </authorList>
    </citation>
    <scope>NUCLEOTIDE SEQUENCE [LARGE SCALE GENOMIC DNA]</scope>
    <source>
        <strain evidence="1 2">Indica</strain>
    </source>
</reference>
<proteinExistence type="predicted"/>
<gene>
    <name evidence="1" type="ORF">CFT61_10275</name>
</gene>
<organism evidence="1 2">
    <name type="scientific">Segatella copri</name>
    <dbReference type="NCBI Taxonomy" id="165179"/>
    <lineage>
        <taxon>Bacteria</taxon>
        <taxon>Pseudomonadati</taxon>
        <taxon>Bacteroidota</taxon>
        <taxon>Bacteroidia</taxon>
        <taxon>Bacteroidales</taxon>
        <taxon>Prevotellaceae</taxon>
        <taxon>Segatella</taxon>
    </lineage>
</organism>
<dbReference type="Proteomes" id="UP000215155">
    <property type="component" value="Unassembled WGS sequence"/>
</dbReference>